<comment type="similarity">
    <text evidence="1">Belongs to the DadA oxidoreductase family.</text>
</comment>
<proteinExistence type="inferred from homology"/>
<protein>
    <recommendedName>
        <fullName evidence="2">FAD dependent oxidoreductase domain-containing protein</fullName>
    </recommendedName>
</protein>
<evidence type="ECO:0000259" key="2">
    <source>
        <dbReference type="Pfam" id="PF01266"/>
    </source>
</evidence>
<dbReference type="AlphaFoldDB" id="A0A381V859"/>
<reference evidence="3" key="1">
    <citation type="submission" date="2018-05" db="EMBL/GenBank/DDBJ databases">
        <authorList>
            <person name="Lanie J.A."/>
            <person name="Ng W.-L."/>
            <person name="Kazmierczak K.M."/>
            <person name="Andrzejewski T.M."/>
            <person name="Davidsen T.M."/>
            <person name="Wayne K.J."/>
            <person name="Tettelin H."/>
            <person name="Glass J.I."/>
            <person name="Rusch D."/>
            <person name="Podicherti R."/>
            <person name="Tsui H.-C.T."/>
            <person name="Winkler M.E."/>
        </authorList>
    </citation>
    <scope>NUCLEOTIDE SEQUENCE</scope>
</reference>
<dbReference type="GO" id="GO:0005886">
    <property type="term" value="C:plasma membrane"/>
    <property type="evidence" value="ECO:0007669"/>
    <property type="project" value="TreeGrafter"/>
</dbReference>
<evidence type="ECO:0000313" key="3">
    <source>
        <dbReference type="EMBL" id="SVA36344.1"/>
    </source>
</evidence>
<dbReference type="Gene3D" id="3.30.9.10">
    <property type="entry name" value="D-Amino Acid Oxidase, subunit A, domain 2"/>
    <property type="match status" value="1"/>
</dbReference>
<dbReference type="PANTHER" id="PTHR13847">
    <property type="entry name" value="SARCOSINE DEHYDROGENASE-RELATED"/>
    <property type="match status" value="1"/>
</dbReference>
<dbReference type="GO" id="GO:0055130">
    <property type="term" value="P:D-alanine catabolic process"/>
    <property type="evidence" value="ECO:0007669"/>
    <property type="project" value="TreeGrafter"/>
</dbReference>
<dbReference type="Gene3D" id="3.50.50.60">
    <property type="entry name" value="FAD/NAD(P)-binding domain"/>
    <property type="match status" value="2"/>
</dbReference>
<dbReference type="EMBL" id="UINC01008065">
    <property type="protein sequence ID" value="SVA36344.1"/>
    <property type="molecule type" value="Genomic_DNA"/>
</dbReference>
<dbReference type="Pfam" id="PF01266">
    <property type="entry name" value="DAO"/>
    <property type="match status" value="1"/>
</dbReference>
<gene>
    <name evidence="3" type="ORF">METZ01_LOCUS89198</name>
</gene>
<dbReference type="SUPFAM" id="SSF51905">
    <property type="entry name" value="FAD/NAD(P)-binding domain"/>
    <property type="match status" value="1"/>
</dbReference>
<accession>A0A381V859</accession>
<sequence length="400" mass="43906">MRVTVLGAGIVGLTTAYYLIKKGHSVTVVDRADAVACGASYSNGGQLSYSFTDPINGPSLIGGLPSFLFGRDEGITINPHPRLQTFKWAFQFLAHSSKQKYLKNSLSLLKLSALSEKLMGKLMMELSFDFSYLKSGKLVLYENEKDLDLALSRSDIKNRLGMNIERCSLDEAINIEPGVKHIESTFKGAIFSETDAVGNAHIFCKHLHEWLKRNETKFLFGTTAKKINSKTNKILSIETNNETLEAESVVVCLGADTGNLITTDIPIEPVRGYSLTLPLGKETFSASMTLVEKRILFSRLGNKIRITGFADFVGFKEKHIQSRIDTLRKTAQAVAPHLADYESGQIDTWSGLRPLTPSSVPIIGPTKIKGLYMNAGHGFFGWTLACGSGYTLADSIISSY</sequence>
<dbReference type="GO" id="GO:0008718">
    <property type="term" value="F:D-amino-acid dehydrogenase activity"/>
    <property type="evidence" value="ECO:0007669"/>
    <property type="project" value="TreeGrafter"/>
</dbReference>
<evidence type="ECO:0000256" key="1">
    <source>
        <dbReference type="ARBA" id="ARBA00009410"/>
    </source>
</evidence>
<dbReference type="PANTHER" id="PTHR13847:SF280">
    <property type="entry name" value="D-AMINO ACID DEHYDROGENASE"/>
    <property type="match status" value="1"/>
</dbReference>
<feature type="domain" description="FAD dependent oxidoreductase" evidence="2">
    <location>
        <begin position="2"/>
        <end position="394"/>
    </location>
</feature>
<organism evidence="3">
    <name type="scientific">marine metagenome</name>
    <dbReference type="NCBI Taxonomy" id="408172"/>
    <lineage>
        <taxon>unclassified sequences</taxon>
        <taxon>metagenomes</taxon>
        <taxon>ecological metagenomes</taxon>
    </lineage>
</organism>
<dbReference type="InterPro" id="IPR006076">
    <property type="entry name" value="FAD-dep_OxRdtase"/>
</dbReference>
<dbReference type="GO" id="GO:0005737">
    <property type="term" value="C:cytoplasm"/>
    <property type="evidence" value="ECO:0007669"/>
    <property type="project" value="TreeGrafter"/>
</dbReference>
<dbReference type="SUPFAM" id="SSF54373">
    <property type="entry name" value="FAD-linked reductases, C-terminal domain"/>
    <property type="match status" value="1"/>
</dbReference>
<dbReference type="InterPro" id="IPR036188">
    <property type="entry name" value="FAD/NAD-bd_sf"/>
</dbReference>
<name>A0A381V859_9ZZZZ</name>